<name>A0A163KUI5_DIDRA</name>
<dbReference type="EMBL" id="JYNV01000075">
    <property type="protein sequence ID" value="KZM27261.1"/>
    <property type="molecule type" value="Genomic_DNA"/>
</dbReference>
<organism evidence="2 3">
    <name type="scientific">Didymella rabiei</name>
    <name type="common">Chickpea ascochyta blight fungus</name>
    <name type="synonym">Mycosphaerella rabiei</name>
    <dbReference type="NCBI Taxonomy" id="5454"/>
    <lineage>
        <taxon>Eukaryota</taxon>
        <taxon>Fungi</taxon>
        <taxon>Dikarya</taxon>
        <taxon>Ascomycota</taxon>
        <taxon>Pezizomycotina</taxon>
        <taxon>Dothideomycetes</taxon>
        <taxon>Pleosporomycetidae</taxon>
        <taxon>Pleosporales</taxon>
        <taxon>Pleosporineae</taxon>
        <taxon>Didymellaceae</taxon>
        <taxon>Ascochyta</taxon>
    </lineage>
</organism>
<dbReference type="GO" id="GO:0016705">
    <property type="term" value="F:oxidoreductase activity, acting on paired donors, with incorporation or reduction of molecular oxygen"/>
    <property type="evidence" value="ECO:0007669"/>
    <property type="project" value="InterPro"/>
</dbReference>
<dbReference type="Pfam" id="PF00067">
    <property type="entry name" value="p450"/>
    <property type="match status" value="1"/>
</dbReference>
<dbReference type="STRING" id="5454.A0A163KUI5"/>
<dbReference type="Gene3D" id="1.10.630.10">
    <property type="entry name" value="Cytochrome P450"/>
    <property type="match status" value="2"/>
</dbReference>
<accession>A0A163KUI5</accession>
<evidence type="ECO:0000256" key="1">
    <source>
        <dbReference type="SAM" id="Phobius"/>
    </source>
</evidence>
<dbReference type="GO" id="GO:0020037">
    <property type="term" value="F:heme binding"/>
    <property type="evidence" value="ECO:0007669"/>
    <property type="project" value="InterPro"/>
</dbReference>
<dbReference type="GO" id="GO:0005506">
    <property type="term" value="F:iron ion binding"/>
    <property type="evidence" value="ECO:0007669"/>
    <property type="project" value="InterPro"/>
</dbReference>
<keyword evidence="1" id="KW-0472">Membrane</keyword>
<comment type="caution">
    <text evidence="2">The sequence shown here is derived from an EMBL/GenBank/DDBJ whole genome shotgun (WGS) entry which is preliminary data.</text>
</comment>
<gene>
    <name evidence="2" type="ORF">ST47_g1600</name>
</gene>
<dbReference type="PANTHER" id="PTHR24305:SF229">
    <property type="entry name" value="P450, PUTATIVE (EUROFUNG)-RELATED"/>
    <property type="match status" value="1"/>
</dbReference>
<keyword evidence="1" id="KW-0812">Transmembrane</keyword>
<dbReference type="PANTHER" id="PTHR24305">
    <property type="entry name" value="CYTOCHROME P450"/>
    <property type="match status" value="1"/>
</dbReference>
<evidence type="ECO:0000313" key="3">
    <source>
        <dbReference type="Proteomes" id="UP000076837"/>
    </source>
</evidence>
<protein>
    <submittedName>
        <fullName evidence="2">Heme binding</fullName>
    </submittedName>
</protein>
<dbReference type="AlphaFoldDB" id="A0A163KUI5"/>
<dbReference type="InterPro" id="IPR001128">
    <property type="entry name" value="Cyt_P450"/>
</dbReference>
<reference evidence="2 3" key="1">
    <citation type="journal article" date="2016" name="Sci. Rep.">
        <title>Draft genome sequencing and secretome analysis of fungal phytopathogen Ascochyta rabiei provides insight into the necrotrophic effector repertoire.</title>
        <authorList>
            <person name="Verma S."/>
            <person name="Gazara R.K."/>
            <person name="Nizam S."/>
            <person name="Parween S."/>
            <person name="Chattopadhyay D."/>
            <person name="Verma P.K."/>
        </authorList>
    </citation>
    <scope>NUCLEOTIDE SEQUENCE [LARGE SCALE GENOMIC DNA]</scope>
    <source>
        <strain evidence="2 3">ArDII</strain>
    </source>
</reference>
<sequence length="267" mass="30086">MLLLGFGELLSVWAILVRVPFVPLPIYWLLWTIRARTFHPLARVPVPQWPSISRTWLMHLSLSPRSLRLCSVSVQFLNDFLQLLARPCSEYGPLVRIAPDEVSSSDPKVIPKNCPTQKSLEKTDWYLTDRPVALGGVHAFTDDNEKHHAATRKIVGPAYTLTSMLKNQRSLDEVTSLFMKKLGGFSDGNTAGSKSQISMNAMVVQDNKEVFGEEAHKFRPERWLESEEKYRATDRAMPVFGAGTRTRIGKHESGETSVSQTFILSDT</sequence>
<proteinExistence type="predicted"/>
<dbReference type="SUPFAM" id="SSF48264">
    <property type="entry name" value="Cytochrome P450"/>
    <property type="match status" value="2"/>
</dbReference>
<keyword evidence="1" id="KW-1133">Transmembrane helix</keyword>
<dbReference type="InterPro" id="IPR036396">
    <property type="entry name" value="Cyt_P450_sf"/>
</dbReference>
<dbReference type="Proteomes" id="UP000076837">
    <property type="component" value="Unassembled WGS sequence"/>
</dbReference>
<dbReference type="GO" id="GO:0004497">
    <property type="term" value="F:monooxygenase activity"/>
    <property type="evidence" value="ECO:0007669"/>
    <property type="project" value="InterPro"/>
</dbReference>
<keyword evidence="3" id="KW-1185">Reference proteome</keyword>
<dbReference type="InterPro" id="IPR050121">
    <property type="entry name" value="Cytochrome_P450_monoxygenase"/>
</dbReference>
<evidence type="ECO:0000313" key="2">
    <source>
        <dbReference type="EMBL" id="KZM27261.1"/>
    </source>
</evidence>
<feature type="transmembrane region" description="Helical" evidence="1">
    <location>
        <begin position="12"/>
        <end position="33"/>
    </location>
</feature>